<evidence type="ECO:0000313" key="5">
    <source>
        <dbReference type="Proteomes" id="UP000318834"/>
    </source>
</evidence>
<dbReference type="Proteomes" id="UP000318834">
    <property type="component" value="Unassembled WGS sequence"/>
</dbReference>
<accession>A0A537IL12</accession>
<dbReference type="InterPro" id="IPR029063">
    <property type="entry name" value="SAM-dependent_MTases_sf"/>
</dbReference>
<dbReference type="SUPFAM" id="SSF53335">
    <property type="entry name" value="S-adenosyl-L-methionine-dependent methyltransferases"/>
    <property type="match status" value="1"/>
</dbReference>
<dbReference type="Gene3D" id="3.40.50.150">
    <property type="entry name" value="Vaccinia Virus protein VP39"/>
    <property type="match status" value="1"/>
</dbReference>
<dbReference type="PROSITE" id="PS51682">
    <property type="entry name" value="SAM_OMT_I"/>
    <property type="match status" value="1"/>
</dbReference>
<dbReference type="InterPro" id="IPR002935">
    <property type="entry name" value="SAM_O-MeTrfase"/>
</dbReference>
<evidence type="ECO:0000313" key="4">
    <source>
        <dbReference type="EMBL" id="TMI72003.1"/>
    </source>
</evidence>
<evidence type="ECO:0000256" key="3">
    <source>
        <dbReference type="ARBA" id="ARBA00022691"/>
    </source>
</evidence>
<comment type="caution">
    <text evidence="4">The sequence shown here is derived from an EMBL/GenBank/DDBJ whole genome shotgun (WGS) entry which is preliminary data.</text>
</comment>
<keyword evidence="2 4" id="KW-0808">Transferase</keyword>
<evidence type="ECO:0000256" key="2">
    <source>
        <dbReference type="ARBA" id="ARBA00022679"/>
    </source>
</evidence>
<dbReference type="GO" id="GO:0032259">
    <property type="term" value="P:methylation"/>
    <property type="evidence" value="ECO:0007669"/>
    <property type="project" value="UniProtKB-KW"/>
</dbReference>
<name>A0A537IL12_9BACT</name>
<protein>
    <submittedName>
        <fullName evidence="4">O-methyltransferase</fullName>
    </submittedName>
</protein>
<keyword evidence="3" id="KW-0949">S-adenosyl-L-methionine</keyword>
<dbReference type="PANTHER" id="PTHR43167:SF1">
    <property type="entry name" value="PUTATIVE (AFU_ORTHOLOGUE AFUA_6G01830)-RELATED"/>
    <property type="match status" value="1"/>
</dbReference>
<gene>
    <name evidence="4" type="ORF">E6H05_11645</name>
</gene>
<proteinExistence type="predicted"/>
<evidence type="ECO:0000256" key="1">
    <source>
        <dbReference type="ARBA" id="ARBA00022603"/>
    </source>
</evidence>
<organism evidence="4 5">
    <name type="scientific">Candidatus Segetimicrobium genomatis</name>
    <dbReference type="NCBI Taxonomy" id="2569760"/>
    <lineage>
        <taxon>Bacteria</taxon>
        <taxon>Bacillati</taxon>
        <taxon>Candidatus Sysuimicrobiota</taxon>
        <taxon>Candidatus Sysuimicrobiia</taxon>
        <taxon>Candidatus Sysuimicrobiales</taxon>
        <taxon>Candidatus Segetimicrobiaceae</taxon>
        <taxon>Candidatus Segetimicrobium</taxon>
    </lineage>
</organism>
<dbReference type="AlphaFoldDB" id="A0A537IL12"/>
<dbReference type="PANTHER" id="PTHR43167">
    <property type="entry name" value="PUTATIVE (AFU_ORTHOLOGUE AFUA_6G01830)-RELATED"/>
    <property type="match status" value="1"/>
</dbReference>
<sequence length="215" mass="23903">MIGGLLAPQLNQYLERLIPPRPPEMQAMEAYAKETRFPIIGPVAGHFCYQLARTIGARRIFEMGSGYGYSTSWFARAVKENGGGTVYHVVWDEALSQRARKHLSALGFNGVIEYHVGEAVQTLRGTKGTFDLIFNDIDKEGYPASLPVVAEKLRPGGVLIVDNMFWRGQIFDANDRTEETEGVRRLTTTVTSDPGWISSIVPLRDGLLVAYRVGR</sequence>
<keyword evidence="1 4" id="KW-0489">Methyltransferase</keyword>
<reference evidence="4 5" key="1">
    <citation type="journal article" date="2019" name="Nat. Microbiol.">
        <title>Mediterranean grassland soil C-N compound turnover is dependent on rainfall and depth, and is mediated by genomically divergent microorganisms.</title>
        <authorList>
            <person name="Diamond S."/>
            <person name="Andeer P.F."/>
            <person name="Li Z."/>
            <person name="Crits-Christoph A."/>
            <person name="Burstein D."/>
            <person name="Anantharaman K."/>
            <person name="Lane K.R."/>
            <person name="Thomas B.C."/>
            <person name="Pan C."/>
            <person name="Northen T.R."/>
            <person name="Banfield J.F."/>
        </authorList>
    </citation>
    <scope>NUCLEOTIDE SEQUENCE [LARGE SCALE GENOMIC DNA]</scope>
    <source>
        <strain evidence="4">NP_8</strain>
    </source>
</reference>
<dbReference type="Pfam" id="PF01596">
    <property type="entry name" value="Methyltransf_3"/>
    <property type="match status" value="1"/>
</dbReference>
<dbReference type="GO" id="GO:0008171">
    <property type="term" value="F:O-methyltransferase activity"/>
    <property type="evidence" value="ECO:0007669"/>
    <property type="project" value="InterPro"/>
</dbReference>
<dbReference type="EMBL" id="VBAP01000095">
    <property type="protein sequence ID" value="TMI72003.1"/>
    <property type="molecule type" value="Genomic_DNA"/>
</dbReference>
<dbReference type="CDD" id="cd02440">
    <property type="entry name" value="AdoMet_MTases"/>
    <property type="match status" value="1"/>
</dbReference>